<evidence type="ECO:0000313" key="2">
    <source>
        <dbReference type="Proteomes" id="UP000187013"/>
    </source>
</evidence>
<evidence type="ECO:0000313" key="1">
    <source>
        <dbReference type="EMBL" id="GAV55734.1"/>
    </source>
</evidence>
<reference evidence="1 2" key="1">
    <citation type="submission" date="2016-08" db="EMBL/GenBank/DDBJ databases">
        <title>Draft genome sequence of allopolyploid Zygosaccharomyces rouxii.</title>
        <authorList>
            <person name="Watanabe J."/>
            <person name="Uehara K."/>
            <person name="Mogi Y."/>
            <person name="Tsukioka Y."/>
        </authorList>
    </citation>
    <scope>NUCLEOTIDE SEQUENCE [LARGE SCALE GENOMIC DNA]</scope>
    <source>
        <strain evidence="1 2">NBRC 110957</strain>
    </source>
</reference>
<accession>A0A1Q3AJ39</accession>
<dbReference type="Proteomes" id="UP000187013">
    <property type="component" value="Unassembled WGS sequence"/>
</dbReference>
<gene>
    <name evidence="1" type="ORF">ZYGR_0AY01260</name>
</gene>
<dbReference type="OrthoDB" id="4034100at2759"/>
<proteinExistence type="predicted"/>
<dbReference type="EMBL" id="BDGX01000051">
    <property type="protein sequence ID" value="GAV55734.1"/>
    <property type="molecule type" value="Genomic_DNA"/>
</dbReference>
<dbReference type="AlphaFoldDB" id="A0A1Q3AJ39"/>
<sequence>MGIPIGLYRESCKRRYLDCPQLIKDRLWSDAHRTTSTSHSVSSYPLGWKMSFRRRIHLSVPQLFYSCNELCWIGVNGTRMTIYHDEIRGDLELPDAQVRCVGCHQLEDSTICIYIGTSRGVFRGLLNGDSSTSPIWQVIPVGGCLALDASDAPSHLVAFMENDGILVSCPEGVFRLKEPVINSGNEPWATVDVSRNRLATSKWEERFDTDRTFDFSHFLLPDESVLHVKCMNDNGVLLHTNQRLVVIQANQLQPIITNGCTCFHYDGYHIYTVEQHLYGTCFTIYEMDGIEDKWCQVGYYDIRATFGISKVQAINVFGNTVELLNECNQLYRFEIQYT</sequence>
<comment type="caution">
    <text evidence="1">The sequence shown here is derived from an EMBL/GenBank/DDBJ whole genome shotgun (WGS) entry which is preliminary data.</text>
</comment>
<organism evidence="1 2">
    <name type="scientific">Zygosaccharomyces rouxii</name>
    <dbReference type="NCBI Taxonomy" id="4956"/>
    <lineage>
        <taxon>Eukaryota</taxon>
        <taxon>Fungi</taxon>
        <taxon>Dikarya</taxon>
        <taxon>Ascomycota</taxon>
        <taxon>Saccharomycotina</taxon>
        <taxon>Saccharomycetes</taxon>
        <taxon>Saccharomycetales</taxon>
        <taxon>Saccharomycetaceae</taxon>
        <taxon>Zygosaccharomyces</taxon>
    </lineage>
</organism>
<protein>
    <submittedName>
        <fullName evidence="1">Uncharacterized protein</fullName>
    </submittedName>
</protein>
<name>A0A1Q3AJ39_ZYGRO</name>